<dbReference type="EMBL" id="JAPDFW010000081">
    <property type="protein sequence ID" value="KAJ5072272.1"/>
    <property type="molecule type" value="Genomic_DNA"/>
</dbReference>
<dbReference type="SUPFAM" id="SSF48371">
    <property type="entry name" value="ARM repeat"/>
    <property type="match status" value="1"/>
</dbReference>
<accession>A0A9Q0LG53</accession>
<gene>
    <name evidence="2" type="ORF">M0811_01286</name>
</gene>
<dbReference type="InterPro" id="IPR016024">
    <property type="entry name" value="ARM-type_fold"/>
</dbReference>
<dbReference type="OrthoDB" id="79603at2759"/>
<evidence type="ECO:0000313" key="3">
    <source>
        <dbReference type="Proteomes" id="UP001149090"/>
    </source>
</evidence>
<keyword evidence="1" id="KW-0175">Coiled coil</keyword>
<name>A0A9Q0LG53_ANAIG</name>
<dbReference type="PANTHER" id="PTHR37743:SF1">
    <property type="entry name" value="ARM REPEAT SUPERFAMILY PROTEIN"/>
    <property type="match status" value="1"/>
</dbReference>
<protein>
    <submittedName>
        <fullName evidence="2">Arm repeat superfamily protein</fullName>
    </submittedName>
</protein>
<evidence type="ECO:0000256" key="1">
    <source>
        <dbReference type="SAM" id="Coils"/>
    </source>
</evidence>
<dbReference type="AlphaFoldDB" id="A0A9Q0LG53"/>
<feature type="coiled-coil region" evidence="1">
    <location>
        <begin position="813"/>
        <end position="882"/>
    </location>
</feature>
<reference evidence="2" key="1">
    <citation type="submission" date="2022-10" db="EMBL/GenBank/DDBJ databases">
        <title>Novel sulphate-reducing endosymbionts in the free-living metamonad Anaeramoeba.</title>
        <authorList>
            <person name="Jerlstrom-Hultqvist J."/>
            <person name="Cepicka I."/>
            <person name="Gallot-Lavallee L."/>
            <person name="Salas-Leiva D."/>
            <person name="Curtis B.A."/>
            <person name="Zahonova K."/>
            <person name="Pipaliya S."/>
            <person name="Dacks J."/>
            <person name="Roger A.J."/>
        </authorList>
    </citation>
    <scope>NUCLEOTIDE SEQUENCE</scope>
    <source>
        <strain evidence="2">BMAN</strain>
    </source>
</reference>
<keyword evidence="3" id="KW-1185">Reference proteome</keyword>
<dbReference type="Proteomes" id="UP001149090">
    <property type="component" value="Unassembled WGS sequence"/>
</dbReference>
<proteinExistence type="predicted"/>
<sequence length="1199" mass="139232">MFPNQNLIIESTQKQKKIFLPLGKAIRIAITATVKEFEEGKLNPTTPVGYALEAIYSSYQSYNEKKEIAQAMLIPIMEFLMKQKTRKEKEKCFMITKWLFRIDSQKFLESMEAILADISNKTVLLGCVLTIIDIVESETAKNEMRKKSMVSKKEAENPSFIIEVELDEKSRKNAKRLDQKETRDFPFLNIFSKFLKKAQDIVVLYSVVDKETGKKQPIILTMKAAELMLSILLHFASVSLAWDGDDDYAFENLESSIFVMSSLAEWYSVHYPLFYIGIENVVEILYQIQKIQEIIKSQKNEHLEKFMEESDSLMKIKKFFNYSMYIYIPFIRESNPLMGDSRAILRELESLVYLIGSTQNPESYNQSENEPSEEETEEILHRAFISLSLLLGKLKQSKIKKIFFSSQKNILSVLLNCCITQIRSPPSKKKKNKILEKIQKEKMNKNQESILGTNAIASHILRLTLRISGREQMDSIVTHLMSLITEKDSATFVAIILIAEFATENPANILGEIFDKLESSNKIERENALLIIEEIFIINNKFQTKAQKSSKKEGEQLIELSRDGVSQKIRANPKILLNELSFHLLRRLHDEELTLRAKTSHLFSFLDPDFIVSKLILEMNHKDGRVRSAADSALLDILMYNQNTLTVLNVIIDKLSELTSLSEQNQKNPKLSTPLNPGKISTKWQTKQALDPELVFRIIKKWCDYTSQSSFFAQKMIWVPILDGLIDSFFQTPENHIKVKLFSIISLYVKNYVCLLLPKINLKMEVQKKLDLKLLEFETEKEKEKDTEIKNILFERLAPLLVLKALSPFDYWKGDINENENENENEIKNINENENENINENINEIQIKNENQNINEIENEIINEIENENQNQNQNIIENIIENQNIIQQKNSVSILQNLLLERMIEDVEYHQIRRLSSEIYALLPIPFSNKFTNLIQNLEKFFQESQYYKTKVIIFSICNYFTFIKNENIFKLKEDRKTINNIVEFLLKFFKEYPNRANKKTENEELEKLRQGSIDCLSLVISAHVEFSEQDLIRKLLTKFPNEIGKEEEFLQVSIIGGFISSIQKLSPKSLFVLCEWIIPEVLKQSDSQPKLLIRSGFLELLFSISYQLKNSLYNFISIGDLYDVSMKACSVSNFSRIRFVGLKLIGFLLTFAKELLEIRPKFIFEVTYILQSISNIDSDPNNQQIAQKLFEVLNGDF</sequence>
<evidence type="ECO:0000313" key="2">
    <source>
        <dbReference type="EMBL" id="KAJ5072272.1"/>
    </source>
</evidence>
<dbReference type="PANTHER" id="PTHR37743">
    <property type="entry name" value="ARM REPEAT SUPERFAMILY PROTEIN"/>
    <property type="match status" value="1"/>
</dbReference>
<comment type="caution">
    <text evidence="2">The sequence shown here is derived from an EMBL/GenBank/DDBJ whole genome shotgun (WGS) entry which is preliminary data.</text>
</comment>
<organism evidence="2 3">
    <name type="scientific">Anaeramoeba ignava</name>
    <name type="common">Anaerobic marine amoeba</name>
    <dbReference type="NCBI Taxonomy" id="1746090"/>
    <lineage>
        <taxon>Eukaryota</taxon>
        <taxon>Metamonada</taxon>
        <taxon>Anaeramoebidae</taxon>
        <taxon>Anaeramoeba</taxon>
    </lineage>
</organism>